<reference evidence="1" key="1">
    <citation type="submission" date="2018-05" db="EMBL/GenBank/DDBJ databases">
        <authorList>
            <person name="Lanie J.A."/>
            <person name="Ng W.-L."/>
            <person name="Kazmierczak K.M."/>
            <person name="Andrzejewski T.M."/>
            <person name="Davidsen T.M."/>
            <person name="Wayne K.J."/>
            <person name="Tettelin H."/>
            <person name="Glass J.I."/>
            <person name="Rusch D."/>
            <person name="Podicherti R."/>
            <person name="Tsui H.-C.T."/>
            <person name="Winkler M.E."/>
        </authorList>
    </citation>
    <scope>NUCLEOTIDE SEQUENCE</scope>
</reference>
<accession>A0A382I2P8</accession>
<evidence type="ECO:0000313" key="1">
    <source>
        <dbReference type="EMBL" id="SVB93487.1"/>
    </source>
</evidence>
<dbReference type="EMBL" id="UINC01064634">
    <property type="protein sequence ID" value="SVB93487.1"/>
    <property type="molecule type" value="Genomic_DNA"/>
</dbReference>
<name>A0A382I2P8_9ZZZZ</name>
<organism evidence="1">
    <name type="scientific">marine metagenome</name>
    <dbReference type="NCBI Taxonomy" id="408172"/>
    <lineage>
        <taxon>unclassified sequences</taxon>
        <taxon>metagenomes</taxon>
        <taxon>ecological metagenomes</taxon>
    </lineage>
</organism>
<feature type="non-terminal residue" evidence="1">
    <location>
        <position position="1"/>
    </location>
</feature>
<gene>
    <name evidence="1" type="ORF">METZ01_LOCUS246341</name>
</gene>
<dbReference type="AntiFam" id="ANF00010">
    <property type="entry name" value="tRNA translation"/>
</dbReference>
<feature type="non-terminal residue" evidence="1">
    <location>
        <position position="43"/>
    </location>
</feature>
<proteinExistence type="predicted"/>
<sequence length="43" mass="4556">VANHQFSCPPNEANIESTTVASVAQLVEQLFRKQQVAGSSPAT</sequence>
<protein>
    <submittedName>
        <fullName evidence="1">Uncharacterized protein</fullName>
    </submittedName>
</protein>
<dbReference type="AlphaFoldDB" id="A0A382I2P8"/>